<dbReference type="AlphaFoldDB" id="A0A1W1BYE2"/>
<keyword evidence="1" id="KW-0472">Membrane</keyword>
<name>A0A1W1BYE2_9ZZZZ</name>
<keyword evidence="1" id="KW-1133">Transmembrane helix</keyword>
<evidence type="ECO:0000256" key="1">
    <source>
        <dbReference type="SAM" id="Phobius"/>
    </source>
</evidence>
<feature type="transmembrane region" description="Helical" evidence="1">
    <location>
        <begin position="39"/>
        <end position="60"/>
    </location>
</feature>
<dbReference type="EMBL" id="FPHF01000045">
    <property type="protein sequence ID" value="SFV58505.1"/>
    <property type="molecule type" value="Genomic_DNA"/>
</dbReference>
<feature type="transmembrane region" description="Helical" evidence="1">
    <location>
        <begin position="80"/>
        <end position="97"/>
    </location>
</feature>
<dbReference type="InterPro" id="IPR019251">
    <property type="entry name" value="DUF2231_TM"/>
</dbReference>
<feature type="transmembrane region" description="Helical" evidence="1">
    <location>
        <begin position="104"/>
        <end position="123"/>
    </location>
</feature>
<feature type="transmembrane region" description="Helical" evidence="1">
    <location>
        <begin position="6"/>
        <end position="27"/>
    </location>
</feature>
<gene>
    <name evidence="3" type="ORF">MNB_SM-4-1627</name>
</gene>
<evidence type="ECO:0000259" key="2">
    <source>
        <dbReference type="Pfam" id="PF09990"/>
    </source>
</evidence>
<reference evidence="3" key="1">
    <citation type="submission" date="2016-10" db="EMBL/GenBank/DDBJ databases">
        <authorList>
            <person name="de Groot N.N."/>
        </authorList>
    </citation>
    <scope>NUCLEOTIDE SEQUENCE</scope>
</reference>
<accession>A0A1W1BYE2</accession>
<proteinExistence type="predicted"/>
<evidence type="ECO:0000313" key="3">
    <source>
        <dbReference type="EMBL" id="SFV58505.1"/>
    </source>
</evidence>
<dbReference type="Pfam" id="PF09990">
    <property type="entry name" value="DUF2231"/>
    <property type="match status" value="1"/>
</dbReference>
<organism evidence="3">
    <name type="scientific">hydrothermal vent metagenome</name>
    <dbReference type="NCBI Taxonomy" id="652676"/>
    <lineage>
        <taxon>unclassified sequences</taxon>
        <taxon>metagenomes</taxon>
        <taxon>ecological metagenomes</taxon>
    </lineage>
</organism>
<feature type="domain" description="DUF2231" evidence="2">
    <location>
        <begin position="3"/>
        <end position="137"/>
    </location>
</feature>
<keyword evidence="1" id="KW-0812">Transmembrane</keyword>
<protein>
    <recommendedName>
        <fullName evidence="2">DUF2231 domain-containing protein</fullName>
    </recommendedName>
</protein>
<sequence>MMIHPATVHFAMVLPVVASVFGIVYLINRQELFSKISTILILFTALAMAGVWYTGSVAGPEIYDFLSEAGQNTLVQHKELGLYLAISMGLVALLKIIGCKVKKFFLEAIAIVALIVITLATFVQGNMGGELVYNHGTPFKSFMIMDTLHETAEAVNEEDQDSAKIELYKEALEDIELIHEEVEIYYGNQAEQE</sequence>